<dbReference type="InterPro" id="IPR039603">
    <property type="entry name" value="Ribosomal_mS41"/>
</dbReference>
<comment type="similarity">
    <text evidence="2">Belongs to the mitochondrion-specific ribosomal protein mS41 family.</text>
</comment>
<proteinExistence type="inferred from homology"/>
<dbReference type="PANTHER" id="PTHR28235:SF1">
    <property type="entry name" value="SMALL RIBOSOMAL SUBUNIT PROTEIN MS41"/>
    <property type="match status" value="1"/>
</dbReference>
<evidence type="ECO:0000313" key="7">
    <source>
        <dbReference type="EMBL" id="KAK7757324.1"/>
    </source>
</evidence>
<evidence type="ECO:0000256" key="5">
    <source>
        <dbReference type="SAM" id="MobiDB-lite"/>
    </source>
</evidence>
<keyword evidence="8" id="KW-1185">Reference proteome</keyword>
<protein>
    <recommendedName>
        <fullName evidence="4">Small ribosomal subunit protein mS41</fullName>
    </recommendedName>
</protein>
<dbReference type="Pfam" id="PF09597">
    <property type="entry name" value="SAM_Ribosomal_mS41"/>
    <property type="match status" value="1"/>
</dbReference>
<dbReference type="EMBL" id="JAKJXP020000003">
    <property type="protein sequence ID" value="KAK7757324.1"/>
    <property type="molecule type" value="Genomic_DNA"/>
</dbReference>
<evidence type="ECO:0000256" key="4">
    <source>
        <dbReference type="ARBA" id="ARBA00035129"/>
    </source>
</evidence>
<dbReference type="PANTHER" id="PTHR28235">
    <property type="entry name" value="PROTEIN FYV4, MITOCHONDRIAL"/>
    <property type="match status" value="1"/>
</dbReference>
<evidence type="ECO:0000259" key="6">
    <source>
        <dbReference type="SMART" id="SM01238"/>
    </source>
</evidence>
<comment type="subcellular location">
    <subcellularLocation>
        <location evidence="1">Mitochondrion</location>
    </subcellularLocation>
</comment>
<reference evidence="7 8" key="1">
    <citation type="submission" date="2024-02" db="EMBL/GenBank/DDBJ databases">
        <title>De novo assembly and annotation of 12 fungi associated with fruit tree decline syndrome in Ontario, Canada.</title>
        <authorList>
            <person name="Sulman M."/>
            <person name="Ellouze W."/>
            <person name="Ilyukhin E."/>
        </authorList>
    </citation>
    <scope>NUCLEOTIDE SEQUENCE [LARGE SCALE GENOMIC DNA]</scope>
    <source>
        <strain evidence="7 8">M11/M66-122</strain>
    </source>
</reference>
<dbReference type="InterPro" id="IPR013761">
    <property type="entry name" value="SAM/pointed_sf"/>
</dbReference>
<feature type="region of interest" description="Disordered" evidence="5">
    <location>
        <begin position="1"/>
        <end position="29"/>
    </location>
</feature>
<keyword evidence="3" id="KW-0496">Mitochondrion</keyword>
<dbReference type="GO" id="GO:0005739">
    <property type="term" value="C:mitochondrion"/>
    <property type="evidence" value="ECO:0007669"/>
    <property type="project" value="UniProtKB-SubCell"/>
</dbReference>
<dbReference type="SUPFAM" id="SSF47769">
    <property type="entry name" value="SAM/Pointed domain"/>
    <property type="match status" value="1"/>
</dbReference>
<gene>
    <name evidence="7" type="primary">FYV4</name>
    <name evidence="7" type="ORF">SLS62_000874</name>
</gene>
<accession>A0AAN9YWT1</accession>
<name>A0AAN9YWT1_9PEZI</name>
<feature type="compositionally biased region" description="Acidic residues" evidence="5">
    <location>
        <begin position="158"/>
        <end position="171"/>
    </location>
</feature>
<evidence type="ECO:0000313" key="8">
    <source>
        <dbReference type="Proteomes" id="UP001320420"/>
    </source>
</evidence>
<dbReference type="InterPro" id="IPR019083">
    <property type="entry name" value="SAM_Ribosomal_mS41"/>
</dbReference>
<evidence type="ECO:0000256" key="3">
    <source>
        <dbReference type="ARBA" id="ARBA00023128"/>
    </source>
</evidence>
<sequence>MPAPWPQMPEQIDPSETGEPFDEAGYPTVPSPTPFVPDVATFLKLIGRGLSAHASKFPSWEALFTLSSEQLKELGIEPPRTRRYLLQWRQRFRQGIFGIGGEIQYVEPDGTAELRVLEVPSRKKKFAEVTVHSTMEVKRRDDAKKKKKAAPAAKQQQEEEEEEDEDEETDGDLAGRSGDTIRIHRFVVNVPIGAVTPDRSPTVTLEDFKSGRVPMARIQGYRVRGAKTIYGPYAIPLKEFAGARITICEGMWEHRRGHKVDGGERRRTEIRYKKAVAERREMRERGLL</sequence>
<feature type="domain" description="Small ribosomal subunit protein mS41 SAM" evidence="6">
    <location>
        <begin position="39"/>
        <end position="95"/>
    </location>
</feature>
<evidence type="ECO:0000256" key="2">
    <source>
        <dbReference type="ARBA" id="ARBA00010492"/>
    </source>
</evidence>
<evidence type="ECO:0000256" key="1">
    <source>
        <dbReference type="ARBA" id="ARBA00004173"/>
    </source>
</evidence>
<comment type="caution">
    <text evidence="7">The sequence shown here is derived from an EMBL/GenBank/DDBJ whole genome shotgun (WGS) entry which is preliminary data.</text>
</comment>
<organism evidence="7 8">
    <name type="scientific">Diatrype stigma</name>
    <dbReference type="NCBI Taxonomy" id="117547"/>
    <lineage>
        <taxon>Eukaryota</taxon>
        <taxon>Fungi</taxon>
        <taxon>Dikarya</taxon>
        <taxon>Ascomycota</taxon>
        <taxon>Pezizomycotina</taxon>
        <taxon>Sordariomycetes</taxon>
        <taxon>Xylariomycetidae</taxon>
        <taxon>Xylariales</taxon>
        <taxon>Diatrypaceae</taxon>
        <taxon>Diatrype</taxon>
    </lineage>
</organism>
<dbReference type="AlphaFoldDB" id="A0AAN9YWT1"/>
<feature type="region of interest" description="Disordered" evidence="5">
    <location>
        <begin position="137"/>
        <end position="176"/>
    </location>
</feature>
<dbReference type="Proteomes" id="UP001320420">
    <property type="component" value="Unassembled WGS sequence"/>
</dbReference>
<dbReference type="SMART" id="SM01238">
    <property type="entry name" value="IGR"/>
    <property type="match status" value="1"/>
</dbReference>